<dbReference type="PANTHER" id="PTHR35205:SF1">
    <property type="entry name" value="ZU5 DOMAIN-CONTAINING PROTEIN"/>
    <property type="match status" value="1"/>
</dbReference>
<dbReference type="InterPro" id="IPR027417">
    <property type="entry name" value="P-loop_NTPase"/>
</dbReference>
<reference evidence="3" key="1">
    <citation type="journal article" date="2020" name="Stud. Mycol.">
        <title>101 Dothideomycetes genomes: A test case for predicting lifestyles and emergence of pathogens.</title>
        <authorList>
            <person name="Haridas S."/>
            <person name="Albert R."/>
            <person name="Binder M."/>
            <person name="Bloem J."/>
            <person name="LaButti K."/>
            <person name="Salamov A."/>
            <person name="Andreopoulos B."/>
            <person name="Baker S."/>
            <person name="Barry K."/>
            <person name="Bills G."/>
            <person name="Bluhm B."/>
            <person name="Cannon C."/>
            <person name="Castanera R."/>
            <person name="Culley D."/>
            <person name="Daum C."/>
            <person name="Ezra D."/>
            <person name="Gonzalez J."/>
            <person name="Henrissat B."/>
            <person name="Kuo A."/>
            <person name="Liang C."/>
            <person name="Lipzen A."/>
            <person name="Lutzoni F."/>
            <person name="Magnuson J."/>
            <person name="Mondo S."/>
            <person name="Nolan M."/>
            <person name="Ohm R."/>
            <person name="Pangilinan J."/>
            <person name="Park H.-J."/>
            <person name="Ramirez L."/>
            <person name="Alfaro M."/>
            <person name="Sun H."/>
            <person name="Tritt A."/>
            <person name="Yoshinaga Y."/>
            <person name="Zwiers L.-H."/>
            <person name="Turgeon B."/>
            <person name="Goodwin S."/>
            <person name="Spatafora J."/>
            <person name="Crous P."/>
            <person name="Grigoriev I."/>
        </authorList>
    </citation>
    <scope>NUCLEOTIDE SEQUENCE [LARGE SCALE GENOMIC DNA]</scope>
    <source>
        <strain evidence="3">CECT 20119</strain>
    </source>
</reference>
<feature type="region of interest" description="Disordered" evidence="1">
    <location>
        <begin position="769"/>
        <end position="857"/>
    </location>
</feature>
<gene>
    <name evidence="2" type="ORF">BDZ85DRAFT_252438</name>
</gene>
<dbReference type="EMBL" id="ML992514">
    <property type="protein sequence ID" value="KAF2220013.1"/>
    <property type="molecule type" value="Genomic_DNA"/>
</dbReference>
<organism evidence="2 3">
    <name type="scientific">Elsinoe ampelina</name>
    <dbReference type="NCBI Taxonomy" id="302913"/>
    <lineage>
        <taxon>Eukaryota</taxon>
        <taxon>Fungi</taxon>
        <taxon>Dikarya</taxon>
        <taxon>Ascomycota</taxon>
        <taxon>Pezizomycotina</taxon>
        <taxon>Dothideomycetes</taxon>
        <taxon>Dothideomycetidae</taxon>
        <taxon>Myriangiales</taxon>
        <taxon>Elsinoaceae</taxon>
        <taxon>Elsinoe</taxon>
    </lineage>
</organism>
<dbReference type="Proteomes" id="UP000799538">
    <property type="component" value="Unassembled WGS sequence"/>
</dbReference>
<proteinExistence type="predicted"/>
<dbReference type="OrthoDB" id="5086500at2759"/>
<name>A0A6A6G348_9PEZI</name>
<evidence type="ECO:0000256" key="1">
    <source>
        <dbReference type="SAM" id="MobiDB-lite"/>
    </source>
</evidence>
<dbReference type="SUPFAM" id="SSF52540">
    <property type="entry name" value="P-loop containing nucleoside triphosphate hydrolases"/>
    <property type="match status" value="1"/>
</dbReference>
<protein>
    <recommendedName>
        <fullName evidence="4">NB-ARC domain-containing protein</fullName>
    </recommendedName>
</protein>
<evidence type="ECO:0000313" key="3">
    <source>
        <dbReference type="Proteomes" id="UP000799538"/>
    </source>
</evidence>
<feature type="compositionally biased region" description="Low complexity" evidence="1">
    <location>
        <begin position="786"/>
        <end position="798"/>
    </location>
</feature>
<evidence type="ECO:0000313" key="2">
    <source>
        <dbReference type="EMBL" id="KAF2220013.1"/>
    </source>
</evidence>
<accession>A0A6A6G348</accession>
<dbReference type="PANTHER" id="PTHR35205">
    <property type="entry name" value="NB-ARC AND TPR DOMAIN PROTEIN"/>
    <property type="match status" value="1"/>
</dbReference>
<feature type="compositionally biased region" description="Basic and acidic residues" evidence="1">
    <location>
        <begin position="769"/>
        <end position="785"/>
    </location>
</feature>
<keyword evidence="3" id="KW-1185">Reference proteome</keyword>
<evidence type="ECO:0008006" key="4">
    <source>
        <dbReference type="Google" id="ProtNLM"/>
    </source>
</evidence>
<dbReference type="AlphaFoldDB" id="A0A6A6G348"/>
<sequence>MGKSELCLQVTNALRKRFWGVFWIDVDNELQAKAHLLKVARRIGSEVETIDDAMEQINEISEPFLLVLDNADDIKMDYQRYLPTSCLGTVLMTSRNIECRKFATVNNHIVLDRLVHPDDEELLRKTIQTNALMTRQLVSEELTEVCELLAGHALAIVQAGSYIAHGCSLPQYVQEFKRQRKRLMEFHEEQARSRYGNVFSTFEVAAQRLTNSAAANDQDAYELLQILGVLDWKALPLSTFLAADRCMSLFEEGRRHETWDLLKLWHIQQIPAWVTHPSRVSTTFNHEGACTAEDHSSSVLPVVIGSNSQSPLHVSRNNRLLQAVSTLHKLALLMLVYDETDASVTLHPLVHAWARDRQSATRRDKSWITAGCILSSLLLDPTYIRAESTALKSHAISLMADIPCLSSSGEILRIAVMCCFIMVRLELHIEAMAPTQHLVSKLPAVENQPKEARWALLCIHAAAYQFAGEHEHVIATLLPLIEAMGKSSGSKARLAHATLYCSHSMRQLWRLNEARDLVEPFLRSLNEGEVQAGIEVYPRVKAEMANILGCLSRYDEAIALMLSVVNEEAAGREAHDRHLLSLRESLAMTYAVARRPEEEIAQRKIIFVTRTQHESETSYWRLIAGLHLATAYNMNRQPWLAFRILADIQDAVKKSWRSWTDVHLDHALQSGLALLFMSEPALALQQVEPVYQFYRTRLKKSDALRIKTENLISNIYWELGRKREAIKMLSQVVEHQDESGMSISRPWCVGNQKRLGGWKEEVARLDGSSDAKIDDVDDNKLEKTQQDQTTTEPQTADDVSQTQSISCQADVPGPPSATMGSGQEGDFVQETTTEADRATAGMQEATAGLEEISLKPS</sequence>
<dbReference type="Gene3D" id="3.40.50.300">
    <property type="entry name" value="P-loop containing nucleotide triphosphate hydrolases"/>
    <property type="match status" value="1"/>
</dbReference>